<dbReference type="SUPFAM" id="SSF51126">
    <property type="entry name" value="Pectin lyase-like"/>
    <property type="match status" value="1"/>
</dbReference>
<proteinExistence type="predicted"/>
<dbReference type="EMBL" id="BJND01000019">
    <property type="protein sequence ID" value="GEC05081.1"/>
    <property type="molecule type" value="Genomic_DNA"/>
</dbReference>
<protein>
    <submittedName>
        <fullName evidence="1">Uncharacterized protein</fullName>
    </submittedName>
</protein>
<dbReference type="Proteomes" id="UP000317881">
    <property type="component" value="Unassembled WGS sequence"/>
</dbReference>
<gene>
    <name evidence="1" type="ORF">SSP24_27360</name>
</gene>
<name>A0A4Y3VHG3_9ACTN</name>
<dbReference type="InterPro" id="IPR012334">
    <property type="entry name" value="Pectin_lyas_fold"/>
</dbReference>
<keyword evidence="2" id="KW-1185">Reference proteome</keyword>
<dbReference type="InterPro" id="IPR011050">
    <property type="entry name" value="Pectin_lyase_fold/virulence"/>
</dbReference>
<organism evidence="1 2">
    <name type="scientific">Streptomyces spinoverrucosus</name>
    <dbReference type="NCBI Taxonomy" id="284043"/>
    <lineage>
        <taxon>Bacteria</taxon>
        <taxon>Bacillati</taxon>
        <taxon>Actinomycetota</taxon>
        <taxon>Actinomycetes</taxon>
        <taxon>Kitasatosporales</taxon>
        <taxon>Streptomycetaceae</taxon>
        <taxon>Streptomyces</taxon>
    </lineage>
</organism>
<dbReference type="Gene3D" id="2.160.20.10">
    <property type="entry name" value="Single-stranded right-handed beta-helix, Pectin lyase-like"/>
    <property type="match status" value="1"/>
</dbReference>
<reference evidence="1 2" key="1">
    <citation type="submission" date="2019-06" db="EMBL/GenBank/DDBJ databases">
        <title>Whole genome shotgun sequence of Streptomyces spinoverrucosus NBRC 14228.</title>
        <authorList>
            <person name="Hosoyama A."/>
            <person name="Uohara A."/>
            <person name="Ohji S."/>
            <person name="Ichikawa N."/>
        </authorList>
    </citation>
    <scope>NUCLEOTIDE SEQUENCE [LARGE SCALE GENOMIC DNA]</scope>
    <source>
        <strain evidence="1 2">NBRC 14228</strain>
    </source>
</reference>
<accession>A0A4Y3VHG3</accession>
<sequence length="97" mass="9644">MRTGPPRTHAQSSAVSTLTAFKSAASGNTGDNDAFAVTTNRSSDVDGFANLRGNDFGGAATEVSRVGTFTTPPYGYSAEPASSVVASVTVGAGAGKL</sequence>
<comment type="caution">
    <text evidence="1">The sequence shown here is derived from an EMBL/GenBank/DDBJ whole genome shotgun (WGS) entry which is preliminary data.</text>
</comment>
<evidence type="ECO:0000313" key="1">
    <source>
        <dbReference type="EMBL" id="GEC05081.1"/>
    </source>
</evidence>
<evidence type="ECO:0000313" key="2">
    <source>
        <dbReference type="Proteomes" id="UP000317881"/>
    </source>
</evidence>
<dbReference type="AlphaFoldDB" id="A0A4Y3VHG3"/>